<dbReference type="GO" id="GO:0009896">
    <property type="term" value="P:positive regulation of catabolic process"/>
    <property type="evidence" value="ECO:0007669"/>
    <property type="project" value="UniProtKB-ARBA"/>
</dbReference>
<evidence type="ECO:0000256" key="10">
    <source>
        <dbReference type="ARBA" id="ARBA00023159"/>
    </source>
</evidence>
<evidence type="ECO:0000256" key="6">
    <source>
        <dbReference type="ARBA" id="ARBA00022604"/>
    </source>
</evidence>
<dbReference type="GO" id="GO:0040015">
    <property type="term" value="P:negative regulation of multicellular organism growth"/>
    <property type="evidence" value="ECO:0007669"/>
    <property type="project" value="UniProtKB-ARBA"/>
</dbReference>
<protein>
    <recommendedName>
        <fullName evidence="15">Forkhead box protein O</fullName>
    </recommendedName>
</protein>
<dbReference type="GO" id="GO:0008286">
    <property type="term" value="P:insulin receptor signaling pathway"/>
    <property type="evidence" value="ECO:0007669"/>
    <property type="project" value="UniProtKB-ARBA"/>
</dbReference>
<evidence type="ECO:0000256" key="17">
    <source>
        <dbReference type="SAM" id="MobiDB-lite"/>
    </source>
</evidence>
<dbReference type="GO" id="GO:0000978">
    <property type="term" value="F:RNA polymerase II cis-regulatory region sequence-specific DNA binding"/>
    <property type="evidence" value="ECO:0007669"/>
    <property type="project" value="TreeGrafter"/>
</dbReference>
<dbReference type="CDD" id="cd20032">
    <property type="entry name" value="FH_FOXO"/>
    <property type="match status" value="1"/>
</dbReference>
<dbReference type="PROSITE" id="PS50039">
    <property type="entry name" value="FORK_HEAD_3"/>
    <property type="match status" value="1"/>
</dbReference>
<dbReference type="PRINTS" id="PR00053">
    <property type="entry name" value="FORKHEAD"/>
</dbReference>
<evidence type="ECO:0000256" key="11">
    <source>
        <dbReference type="ARBA" id="ARBA00023163"/>
    </source>
</evidence>
<keyword evidence="12 16" id="KW-0539">Nucleus</keyword>
<evidence type="ECO:0000256" key="14">
    <source>
        <dbReference type="ARBA" id="ARBA00038846"/>
    </source>
</evidence>
<evidence type="ECO:0000256" key="9">
    <source>
        <dbReference type="ARBA" id="ARBA00023125"/>
    </source>
</evidence>
<reference evidence="20" key="1">
    <citation type="submission" date="2025-08" db="UniProtKB">
        <authorList>
            <consortium name="RefSeq"/>
        </authorList>
    </citation>
    <scope>IDENTIFICATION</scope>
</reference>
<dbReference type="PROSITE" id="PS00658">
    <property type="entry name" value="FORK_HEAD_2"/>
    <property type="match status" value="1"/>
</dbReference>
<keyword evidence="19" id="KW-1185">Reference proteome</keyword>
<keyword evidence="8" id="KW-0805">Transcription regulation</keyword>
<feature type="domain" description="Fork-head" evidence="18">
    <location>
        <begin position="75"/>
        <end position="181"/>
    </location>
</feature>
<evidence type="ECO:0000313" key="20">
    <source>
        <dbReference type="RefSeq" id="XP_011496139.1"/>
    </source>
</evidence>
<keyword evidence="9 16" id="KW-0238">DNA-binding</keyword>
<keyword evidence="6" id="KW-0341">Growth regulation</keyword>
<evidence type="ECO:0000256" key="4">
    <source>
        <dbReference type="ARBA" id="ARBA00022490"/>
    </source>
</evidence>
<dbReference type="GO" id="GO:0005634">
    <property type="term" value="C:nucleus"/>
    <property type="evidence" value="ECO:0007669"/>
    <property type="project" value="UniProtKB-SubCell"/>
</dbReference>
<dbReference type="GeneID" id="105360838"/>
<evidence type="ECO:0000256" key="15">
    <source>
        <dbReference type="ARBA" id="ARBA00039893"/>
    </source>
</evidence>
<evidence type="ECO:0000256" key="16">
    <source>
        <dbReference type="PROSITE-ProRule" id="PRU00089"/>
    </source>
</evidence>
<name>A0AAJ7DTH0_9HYME</name>
<evidence type="ECO:0000256" key="1">
    <source>
        <dbReference type="ARBA" id="ARBA00004123"/>
    </source>
</evidence>
<dbReference type="SUPFAM" id="SSF46785">
    <property type="entry name" value="Winged helix' DNA-binding domain"/>
    <property type="match status" value="1"/>
</dbReference>
<keyword evidence="10" id="KW-0010">Activator</keyword>
<feature type="DNA-binding region" description="Fork-head" evidence="16">
    <location>
        <begin position="75"/>
        <end position="181"/>
    </location>
</feature>
<gene>
    <name evidence="20" type="primary">LOC105360838</name>
</gene>
<dbReference type="RefSeq" id="XP_011496139.1">
    <property type="nucleotide sequence ID" value="XM_011497837.1"/>
</dbReference>
<dbReference type="InterPro" id="IPR030456">
    <property type="entry name" value="TF_fork_head_CS_2"/>
</dbReference>
<dbReference type="GO" id="GO:0031349">
    <property type="term" value="P:positive regulation of defense response"/>
    <property type="evidence" value="ECO:0007669"/>
    <property type="project" value="UniProtKB-ARBA"/>
</dbReference>
<dbReference type="GO" id="GO:0008340">
    <property type="term" value="P:determination of adult lifespan"/>
    <property type="evidence" value="ECO:0007669"/>
    <property type="project" value="UniProtKB-ARBA"/>
</dbReference>
<proteinExistence type="predicted"/>
<evidence type="ECO:0000256" key="13">
    <source>
        <dbReference type="ARBA" id="ARBA00023306"/>
    </source>
</evidence>
<dbReference type="Pfam" id="PF00250">
    <property type="entry name" value="Forkhead"/>
    <property type="match status" value="1"/>
</dbReference>
<keyword evidence="13" id="KW-0131">Cell cycle</keyword>
<dbReference type="InterPro" id="IPR036390">
    <property type="entry name" value="WH_DNA-bd_sf"/>
</dbReference>
<evidence type="ECO:0000256" key="2">
    <source>
        <dbReference type="ARBA" id="ARBA00004496"/>
    </source>
</evidence>
<organism evidence="19 20">
    <name type="scientific">Ceratosolen solmsi marchali</name>
    <dbReference type="NCBI Taxonomy" id="326594"/>
    <lineage>
        <taxon>Eukaryota</taxon>
        <taxon>Metazoa</taxon>
        <taxon>Ecdysozoa</taxon>
        <taxon>Arthropoda</taxon>
        <taxon>Hexapoda</taxon>
        <taxon>Insecta</taxon>
        <taxon>Pterygota</taxon>
        <taxon>Neoptera</taxon>
        <taxon>Endopterygota</taxon>
        <taxon>Hymenoptera</taxon>
        <taxon>Apocrita</taxon>
        <taxon>Proctotrupomorpha</taxon>
        <taxon>Chalcidoidea</taxon>
        <taxon>Agaonidae</taxon>
        <taxon>Agaoninae</taxon>
        <taxon>Ceratosolen</taxon>
    </lineage>
</organism>
<sequence length="203" mass="22987">MCDLEGNFEPLTRTRSNTWPMPEPHGYVDRPLIDGVTVTSSNESMKINIKTQNNHVTQITEFPSIKKKSSRQNAWGNLSYAELITLAISSVKDKRLTLSQIYGWMVNNVPFFKDKGDNNSSAGWKNSVRHNLSLHNRFIRVPNEGVGKSSWWMINPNAKLEKSTRRRATSMEVGKYERKQAEPNQNNESNIDSASGANSNTTQ</sequence>
<keyword evidence="5" id="KW-0597">Phosphoprotein</keyword>
<evidence type="ECO:0000313" key="19">
    <source>
        <dbReference type="Proteomes" id="UP000695007"/>
    </source>
</evidence>
<evidence type="ECO:0000259" key="18">
    <source>
        <dbReference type="PROSITE" id="PS50039"/>
    </source>
</evidence>
<dbReference type="GO" id="GO:0050778">
    <property type="term" value="P:positive regulation of immune response"/>
    <property type="evidence" value="ECO:0007669"/>
    <property type="project" value="UniProtKB-ARBA"/>
</dbReference>
<evidence type="ECO:0000256" key="12">
    <source>
        <dbReference type="ARBA" id="ARBA00023242"/>
    </source>
</evidence>
<evidence type="ECO:0000256" key="5">
    <source>
        <dbReference type="ARBA" id="ARBA00022553"/>
    </source>
</evidence>
<dbReference type="GO" id="GO:0030154">
    <property type="term" value="P:cell differentiation"/>
    <property type="evidence" value="ECO:0007669"/>
    <property type="project" value="UniProtKB-KW"/>
</dbReference>
<keyword evidence="4" id="KW-0963">Cytoplasm</keyword>
<dbReference type="GO" id="GO:0005737">
    <property type="term" value="C:cytoplasm"/>
    <property type="evidence" value="ECO:0007669"/>
    <property type="project" value="UniProtKB-SubCell"/>
</dbReference>
<dbReference type="InterPro" id="IPR001766">
    <property type="entry name" value="Fork_head_dom"/>
</dbReference>
<feature type="region of interest" description="Disordered" evidence="17">
    <location>
        <begin position="1"/>
        <end position="23"/>
    </location>
</feature>
<dbReference type="Gene3D" id="1.10.10.10">
    <property type="entry name" value="Winged helix-like DNA-binding domain superfamily/Winged helix DNA-binding domain"/>
    <property type="match status" value="1"/>
</dbReference>
<feature type="region of interest" description="Disordered" evidence="17">
    <location>
        <begin position="162"/>
        <end position="203"/>
    </location>
</feature>
<dbReference type="Proteomes" id="UP000695007">
    <property type="component" value="Unplaced"/>
</dbReference>
<evidence type="ECO:0000256" key="3">
    <source>
        <dbReference type="ARBA" id="ARBA00022473"/>
    </source>
</evidence>
<evidence type="ECO:0000256" key="8">
    <source>
        <dbReference type="ARBA" id="ARBA00023015"/>
    </source>
</evidence>
<dbReference type="SMART" id="SM00339">
    <property type="entry name" value="FH"/>
    <property type="match status" value="1"/>
</dbReference>
<feature type="compositionally biased region" description="Polar residues" evidence="17">
    <location>
        <begin position="182"/>
        <end position="203"/>
    </location>
</feature>
<dbReference type="GO" id="GO:0010883">
    <property type="term" value="P:regulation of lipid storage"/>
    <property type="evidence" value="ECO:0007669"/>
    <property type="project" value="UniProtKB-ARBA"/>
</dbReference>
<comment type="subunit">
    <text evidence="14">Interacts with melt.</text>
</comment>
<dbReference type="KEGG" id="csol:105360838"/>
<dbReference type="GO" id="GO:0001228">
    <property type="term" value="F:DNA-binding transcription activator activity, RNA polymerase II-specific"/>
    <property type="evidence" value="ECO:0007669"/>
    <property type="project" value="UniProtKB-ARBA"/>
</dbReference>
<dbReference type="FunFam" id="1.10.10.10:FF:000032">
    <property type="entry name" value="Forkhead box protein O4"/>
    <property type="match status" value="1"/>
</dbReference>
<dbReference type="InterPro" id="IPR036388">
    <property type="entry name" value="WH-like_DNA-bd_sf"/>
</dbReference>
<dbReference type="GO" id="GO:0042594">
    <property type="term" value="P:response to starvation"/>
    <property type="evidence" value="ECO:0007669"/>
    <property type="project" value="UniProtKB-ARBA"/>
</dbReference>
<dbReference type="AlphaFoldDB" id="A0AAJ7DTH0"/>
<dbReference type="PANTHER" id="PTHR45767:SF2">
    <property type="entry name" value="FORKHEAD BOX PROTEIN O"/>
    <property type="match status" value="1"/>
</dbReference>
<evidence type="ECO:0000256" key="7">
    <source>
        <dbReference type="ARBA" id="ARBA00022782"/>
    </source>
</evidence>
<keyword evidence="7" id="KW-0221">Differentiation</keyword>
<dbReference type="GO" id="GO:0034599">
    <property type="term" value="P:cellular response to oxidative stress"/>
    <property type="evidence" value="ECO:0007669"/>
    <property type="project" value="UniProtKB-ARBA"/>
</dbReference>
<keyword evidence="11" id="KW-0804">Transcription</keyword>
<keyword evidence="3" id="KW-0217">Developmental protein</keyword>
<dbReference type="PANTHER" id="PTHR45767">
    <property type="entry name" value="FORKHEAD BOX PROTEIN O"/>
    <property type="match status" value="1"/>
</dbReference>
<accession>A0AAJ7DTH0</accession>
<comment type="subcellular location">
    <subcellularLocation>
        <location evidence="2">Cytoplasm</location>
    </subcellularLocation>
    <subcellularLocation>
        <location evidence="1 16">Nucleus</location>
    </subcellularLocation>
</comment>